<name>D2UXH6_NAEGR</name>
<dbReference type="GeneID" id="8863577"/>
<dbReference type="VEuPathDB" id="AmoebaDB:NAEGRDRAFT_56420"/>
<dbReference type="RefSeq" id="XP_002683031.1">
    <property type="nucleotide sequence ID" value="XM_002682985.1"/>
</dbReference>
<protein>
    <submittedName>
        <fullName evidence="2">Uncharacterized protein</fullName>
    </submittedName>
</protein>
<evidence type="ECO:0000313" key="3">
    <source>
        <dbReference type="Proteomes" id="UP000006671"/>
    </source>
</evidence>
<sequence length="200" mass="23939">MTDSNNKSLTPLSEFRLRNPRDFIRIQTEDIHNMFFELRRTEQDADKRLFSNSEKLLKQMQDLAEEQKRVLSGYNYNALVEDNHSIRNEIVNRSLVKQQDIQRRHSIKKLEKQIRQDHSRYQREDQIDQKSEGFFRGGQENGAFHEVAFLNLKNNNIQATIDTNFLDNTYFENCIEQENSQENKTPPIRMFHSKSLRRKC</sequence>
<feature type="compositionally biased region" description="Basic residues" evidence="1">
    <location>
        <begin position="191"/>
        <end position="200"/>
    </location>
</feature>
<dbReference type="Proteomes" id="UP000006671">
    <property type="component" value="Unassembled WGS sequence"/>
</dbReference>
<evidence type="ECO:0000313" key="2">
    <source>
        <dbReference type="EMBL" id="EFC50287.1"/>
    </source>
</evidence>
<evidence type="ECO:0000256" key="1">
    <source>
        <dbReference type="SAM" id="MobiDB-lite"/>
    </source>
</evidence>
<organism evidence="3">
    <name type="scientific">Naegleria gruberi</name>
    <name type="common">Amoeba</name>
    <dbReference type="NCBI Taxonomy" id="5762"/>
    <lineage>
        <taxon>Eukaryota</taxon>
        <taxon>Discoba</taxon>
        <taxon>Heterolobosea</taxon>
        <taxon>Tetramitia</taxon>
        <taxon>Eutetramitia</taxon>
        <taxon>Vahlkampfiidae</taxon>
        <taxon>Naegleria</taxon>
    </lineage>
</organism>
<dbReference type="EMBL" id="GG738845">
    <property type="protein sequence ID" value="EFC50287.1"/>
    <property type="molecule type" value="Genomic_DNA"/>
</dbReference>
<dbReference type="OrthoDB" id="10444653at2759"/>
<dbReference type="AlphaFoldDB" id="D2UXH6"/>
<reference evidence="2 3" key="1">
    <citation type="journal article" date="2010" name="Cell">
        <title>The genome of Naegleria gruberi illuminates early eukaryotic versatility.</title>
        <authorList>
            <person name="Fritz-Laylin L.K."/>
            <person name="Prochnik S.E."/>
            <person name="Ginger M.L."/>
            <person name="Dacks J.B."/>
            <person name="Carpenter M.L."/>
            <person name="Field M.C."/>
            <person name="Kuo A."/>
            <person name="Paredez A."/>
            <person name="Chapman J."/>
            <person name="Pham J."/>
            <person name="Shu S."/>
            <person name="Neupane R."/>
            <person name="Cipriano M."/>
            <person name="Mancuso J."/>
            <person name="Tu H."/>
            <person name="Salamov A."/>
            <person name="Lindquist E."/>
            <person name="Shapiro H."/>
            <person name="Lucas S."/>
            <person name="Grigoriev I.V."/>
            <person name="Cande W.Z."/>
            <person name="Fulton C."/>
            <person name="Rokhsar D.S."/>
            <person name="Dawson S.C."/>
        </authorList>
    </citation>
    <scope>NUCLEOTIDE SEQUENCE [LARGE SCALE GENOMIC DNA]</scope>
    <source>
        <strain evidence="2 3">NEG-M</strain>
    </source>
</reference>
<keyword evidence="3" id="KW-1185">Reference proteome</keyword>
<feature type="region of interest" description="Disordered" evidence="1">
    <location>
        <begin position="177"/>
        <end position="200"/>
    </location>
</feature>
<gene>
    <name evidence="2" type="ORF">NAEGRDRAFT_56420</name>
</gene>
<accession>D2UXH6</accession>
<dbReference type="InParanoid" id="D2UXH6"/>
<dbReference type="KEGG" id="ngr:NAEGRDRAFT_56420"/>
<proteinExistence type="predicted"/>